<evidence type="ECO:0000313" key="1">
    <source>
        <dbReference type="EMBL" id="GAA5190442.1"/>
    </source>
</evidence>
<dbReference type="RefSeq" id="WP_345316442.1">
    <property type="nucleotide sequence ID" value="NZ_BAABLF010000008.1"/>
</dbReference>
<protein>
    <recommendedName>
        <fullName evidence="3">Amidoligase enzyme</fullName>
    </recommendedName>
</protein>
<evidence type="ECO:0008006" key="3">
    <source>
        <dbReference type="Google" id="ProtNLM"/>
    </source>
</evidence>
<gene>
    <name evidence="1" type="ORF">GCM10025772_15110</name>
</gene>
<reference evidence="2" key="1">
    <citation type="journal article" date="2019" name="Int. J. Syst. Evol. Microbiol.">
        <title>The Global Catalogue of Microorganisms (GCM) 10K type strain sequencing project: providing services to taxonomists for standard genome sequencing and annotation.</title>
        <authorList>
            <consortium name="The Broad Institute Genomics Platform"/>
            <consortium name="The Broad Institute Genome Sequencing Center for Infectious Disease"/>
            <person name="Wu L."/>
            <person name="Ma J."/>
        </authorList>
    </citation>
    <scope>NUCLEOTIDE SEQUENCE [LARGE SCALE GENOMIC DNA]</scope>
    <source>
        <strain evidence="2">JCM 18720</strain>
    </source>
</reference>
<organism evidence="1 2">
    <name type="scientific">Ferrimonas gelatinilytica</name>
    <dbReference type="NCBI Taxonomy" id="1255257"/>
    <lineage>
        <taxon>Bacteria</taxon>
        <taxon>Pseudomonadati</taxon>
        <taxon>Pseudomonadota</taxon>
        <taxon>Gammaproteobacteria</taxon>
        <taxon>Alteromonadales</taxon>
        <taxon>Ferrimonadaceae</taxon>
        <taxon>Ferrimonas</taxon>
    </lineage>
</organism>
<name>A0ABP9S4X4_9GAMM</name>
<dbReference type="InterPro" id="IPR022025">
    <property type="entry name" value="Amidoligase_2"/>
</dbReference>
<dbReference type="EMBL" id="BAABLF010000008">
    <property type="protein sequence ID" value="GAA5190442.1"/>
    <property type="molecule type" value="Genomic_DNA"/>
</dbReference>
<proteinExistence type="predicted"/>
<accession>A0ABP9S4X4</accession>
<keyword evidence="2" id="KW-1185">Reference proteome</keyword>
<dbReference type="Pfam" id="PF12224">
    <property type="entry name" value="Amidoligase_2"/>
    <property type="match status" value="1"/>
</dbReference>
<dbReference type="Proteomes" id="UP001501600">
    <property type="component" value="Unassembled WGS sequence"/>
</dbReference>
<comment type="caution">
    <text evidence="1">The sequence shown here is derived from an EMBL/GenBank/DDBJ whole genome shotgun (WGS) entry which is preliminary data.</text>
</comment>
<sequence length="336" mass="37974">MVEFLMPPVLKDSDGNERRVGVELEFGDAPIKETASALQSRLGGDLRFENPYVAHLENTPLGDLRIERDAELLNTVPYREWLKSLDIDFDAGTLAAELEQGVDALSSRLVPAEVVTEPLPMSELKILHPLIEALTQLGASGTDASWLNAYGLHFNPSVPDCEADTLTAYTQAFALLYPRFIDAGEIDKTRRWLTSYINPFPNTYLARILTPDYQPDQTGFIDDYLKDNADRNRALDLLPLLKNIDADRVESALPEAQRSLVKARPAFHYRLSDCRIGDPNWQIEKEWRRWWQVEQLAHDDSMRQELLSAWSKAQDDAAYLAQLDTAMAQADWNQGG</sequence>
<evidence type="ECO:0000313" key="2">
    <source>
        <dbReference type="Proteomes" id="UP001501600"/>
    </source>
</evidence>